<dbReference type="Gene3D" id="3.40.50.10140">
    <property type="entry name" value="Toll/interleukin-1 receptor homology (TIR) domain"/>
    <property type="match status" value="1"/>
</dbReference>
<feature type="domain" description="TIR" evidence="1">
    <location>
        <begin position="21"/>
        <end position="143"/>
    </location>
</feature>
<organism evidence="2 3">
    <name type="scientific">Bifidobacterium amazonense</name>
    <dbReference type="NCBI Taxonomy" id="2809027"/>
    <lineage>
        <taxon>Bacteria</taxon>
        <taxon>Bacillati</taxon>
        <taxon>Actinomycetota</taxon>
        <taxon>Actinomycetes</taxon>
        <taxon>Bifidobacteriales</taxon>
        <taxon>Bifidobacteriaceae</taxon>
        <taxon>Bifidobacterium</taxon>
    </lineage>
</organism>
<keyword evidence="3" id="KW-1185">Reference proteome</keyword>
<dbReference type="SUPFAM" id="SSF52200">
    <property type="entry name" value="Toll/Interleukin receptor TIR domain"/>
    <property type="match status" value="1"/>
</dbReference>
<evidence type="ECO:0000259" key="1">
    <source>
        <dbReference type="Pfam" id="PF13676"/>
    </source>
</evidence>
<name>A0ABS9VY07_9BIFI</name>
<dbReference type="EMBL" id="JAFEJT020000072">
    <property type="protein sequence ID" value="MCH9277004.1"/>
    <property type="molecule type" value="Genomic_DNA"/>
</dbReference>
<reference evidence="2 3" key="2">
    <citation type="journal article" date="2021" name="Syst. Appl. Microbiol.">
        <title>Phylogenetic classification of ten novel species belonging to the genus Bifidobacterium comprising B. phasiani sp. nov., B. pongonis sp. nov., B. saguinibicoloris sp. nov., B. colobi sp. nov., B. simiiventris sp. nov., B. santillanense sp. nov., B. miconis sp. nov., B. amazonense sp. nov., B. pluvialisilvae sp. nov., and B. miconisargentati sp. nov.</title>
        <authorList>
            <person name="Lugli G.A."/>
            <person name="Calvete-Torre I."/>
            <person name="Alessandri G."/>
            <person name="Milani C."/>
            <person name="Turroni F."/>
            <person name="Laiolo P."/>
            <person name="Ossiprandi M.C."/>
            <person name="Margolles A."/>
            <person name="Ruiz L."/>
            <person name="Ventura M."/>
        </authorList>
    </citation>
    <scope>NUCLEOTIDE SEQUENCE [LARGE SCALE GENOMIC DNA]</scope>
    <source>
        <strain evidence="2 3">MA1</strain>
    </source>
</reference>
<keyword evidence="2" id="KW-0675">Receptor</keyword>
<comment type="caution">
    <text evidence="2">The sequence shown here is derived from an EMBL/GenBank/DDBJ whole genome shotgun (WGS) entry which is preliminary data.</text>
</comment>
<evidence type="ECO:0000313" key="3">
    <source>
        <dbReference type="Proteomes" id="UP000710815"/>
    </source>
</evidence>
<evidence type="ECO:0000313" key="2">
    <source>
        <dbReference type="EMBL" id="MCH9277004.1"/>
    </source>
</evidence>
<dbReference type="Proteomes" id="UP000710815">
    <property type="component" value="Unassembled WGS sequence"/>
</dbReference>
<sequence length="197" mass="23079">MLIWQMLESIENRITLFSYDVFIPYAWSSERSEWVHLLASHLHLIGFSVGLDRNLPYGSNLDKFMNAAFNARHVLMVLDYNYIQKANALTWKSGVLKENEIVQRVFESHPADWLACIVIDNPRFQFPSWLVSHNPKSFDFNDQDVFSDKKIEDLWRWIAGFPADKTNAVSPSVIRERLERVEKSIFCEMREIGQIPI</sequence>
<protein>
    <submittedName>
        <fullName evidence="2">Toll/interleukin-1 receptor domain-containing protein</fullName>
    </submittedName>
</protein>
<dbReference type="RefSeq" id="WP_241514930.1">
    <property type="nucleotide sequence ID" value="NZ_JAFEJT020000072.1"/>
</dbReference>
<proteinExistence type="predicted"/>
<dbReference type="InterPro" id="IPR035897">
    <property type="entry name" value="Toll_tir_struct_dom_sf"/>
</dbReference>
<dbReference type="InterPro" id="IPR000157">
    <property type="entry name" value="TIR_dom"/>
</dbReference>
<gene>
    <name evidence="2" type="ORF">JS533_012135</name>
</gene>
<dbReference type="Pfam" id="PF13676">
    <property type="entry name" value="TIR_2"/>
    <property type="match status" value="1"/>
</dbReference>
<reference evidence="2 3" key="1">
    <citation type="journal article" date="2021" name="Environ. Microbiol.">
        <title>Genetic insights into the dark matter of the mammalian gut microbiota through targeted genome reconstruction.</title>
        <authorList>
            <person name="Lugli G.A."/>
            <person name="Alessandri G."/>
            <person name="Milani C."/>
            <person name="Viappiani A."/>
            <person name="Fontana F."/>
            <person name="Tarracchini C."/>
            <person name="Mancabelli L."/>
            <person name="Argentini C."/>
            <person name="Ruiz L."/>
            <person name="Margolles A."/>
            <person name="van Sinderen D."/>
            <person name="Turroni F."/>
            <person name="Ventura M."/>
        </authorList>
    </citation>
    <scope>NUCLEOTIDE SEQUENCE [LARGE SCALE GENOMIC DNA]</scope>
    <source>
        <strain evidence="2 3">MA1</strain>
    </source>
</reference>
<accession>A0ABS9VY07</accession>